<keyword evidence="3 5" id="KW-1133">Transmembrane helix</keyword>
<feature type="transmembrane region" description="Helical" evidence="5">
    <location>
        <begin position="248"/>
        <end position="265"/>
    </location>
</feature>
<dbReference type="PANTHER" id="PTHR30133">
    <property type="entry name" value="CATIONIC AMINO ACID TRANSPORTER, MEMBRANE COMPONENT"/>
    <property type="match status" value="1"/>
</dbReference>
<dbReference type="CDD" id="cd06261">
    <property type="entry name" value="TM_PBP2"/>
    <property type="match status" value="1"/>
</dbReference>
<feature type="transmembrane region" description="Helical" evidence="5">
    <location>
        <begin position="33"/>
        <end position="58"/>
    </location>
</feature>
<dbReference type="PROSITE" id="PS50928">
    <property type="entry name" value="ABC_TM1"/>
    <property type="match status" value="1"/>
</dbReference>
<dbReference type="Gene3D" id="1.10.3720.10">
    <property type="entry name" value="MetI-like"/>
    <property type="match status" value="1"/>
</dbReference>
<dbReference type="Pfam" id="PF00528">
    <property type="entry name" value="BPD_transp_1"/>
    <property type="match status" value="1"/>
</dbReference>
<keyword evidence="4 5" id="KW-0472">Membrane</keyword>
<dbReference type="PANTHER" id="PTHR30133:SF2">
    <property type="entry name" value="ARGININE ABC TRANSPORTER PERMEASE PROTEIN ARTQ"/>
    <property type="match status" value="1"/>
</dbReference>
<dbReference type="EMBL" id="QEYD01000012">
    <property type="protein sequence ID" value="PWE27238.1"/>
    <property type="molecule type" value="Genomic_DNA"/>
</dbReference>
<proteinExistence type="inferred from homology"/>
<sequence>MFSFCADPSVLPDWQWMACYLTTGSHFALYRSVLVVLLLLALAAPLALGMGFLGALAVRSGNAALRGVGTVYVSMVRGIPDVIFFLFVPFAIDQGVEFLRHKILCPDWDQPIRQGNDFIVCQAAKMPLASDPAWMHDVWGFTLALIAFALVFGAFAANTLNGAMNAVPRAQLETAEAYGMTQGQTFRRVLLPQMWVYALPGLSNLWMILTKATPLLFLLGIQDVVFWARELGGQKTGHYAYTHPDWRVWYFLGVLAFYLTLTWVSQKVFDRLMVRLNHGQATAGGEALRKAPA</sequence>
<reference evidence="7 8" key="1">
    <citation type="submission" date="2018-05" db="EMBL/GenBank/DDBJ databases">
        <title>Pararhodobacter marina sp. nov., isolated from deep-sea water of the Indian Ocean.</title>
        <authorList>
            <person name="Lai Q.Sr."/>
            <person name="Liu X."/>
            <person name="Shao Z."/>
        </authorList>
    </citation>
    <scope>NUCLEOTIDE SEQUENCE [LARGE SCALE GENOMIC DNA]</scope>
    <source>
        <strain evidence="7 8">CIC4N-9</strain>
    </source>
</reference>
<evidence type="ECO:0000313" key="7">
    <source>
        <dbReference type="EMBL" id="PWE27238.1"/>
    </source>
</evidence>
<dbReference type="InterPro" id="IPR035906">
    <property type="entry name" value="MetI-like_sf"/>
</dbReference>
<dbReference type="AlphaFoldDB" id="A0A2U2C5S0"/>
<feature type="domain" description="ABC transmembrane type-1" evidence="6">
    <location>
        <begin position="29"/>
        <end position="260"/>
    </location>
</feature>
<dbReference type="SUPFAM" id="SSF161098">
    <property type="entry name" value="MetI-like"/>
    <property type="match status" value="1"/>
</dbReference>
<dbReference type="GO" id="GO:0005886">
    <property type="term" value="C:plasma membrane"/>
    <property type="evidence" value="ECO:0007669"/>
    <property type="project" value="UniProtKB-SubCell"/>
</dbReference>
<organism evidence="7 8">
    <name type="scientific">Pararhodobacter marinus</name>
    <dbReference type="NCBI Taxonomy" id="2184063"/>
    <lineage>
        <taxon>Bacteria</taxon>
        <taxon>Pseudomonadati</taxon>
        <taxon>Pseudomonadota</taxon>
        <taxon>Alphaproteobacteria</taxon>
        <taxon>Rhodobacterales</taxon>
        <taxon>Paracoccaceae</taxon>
        <taxon>Pararhodobacter</taxon>
    </lineage>
</organism>
<keyword evidence="5" id="KW-0813">Transport</keyword>
<feature type="transmembrane region" description="Helical" evidence="5">
    <location>
        <begin position="189"/>
        <end position="209"/>
    </location>
</feature>
<evidence type="ECO:0000256" key="4">
    <source>
        <dbReference type="ARBA" id="ARBA00023136"/>
    </source>
</evidence>
<dbReference type="Proteomes" id="UP000244940">
    <property type="component" value="Unassembled WGS sequence"/>
</dbReference>
<dbReference type="GO" id="GO:0055085">
    <property type="term" value="P:transmembrane transport"/>
    <property type="evidence" value="ECO:0007669"/>
    <property type="project" value="InterPro"/>
</dbReference>
<dbReference type="GeneID" id="94366834"/>
<comment type="caution">
    <text evidence="7">The sequence shown here is derived from an EMBL/GenBank/DDBJ whole genome shotgun (WGS) entry which is preliminary data.</text>
</comment>
<evidence type="ECO:0000259" key="6">
    <source>
        <dbReference type="PROSITE" id="PS50928"/>
    </source>
</evidence>
<evidence type="ECO:0000313" key="8">
    <source>
        <dbReference type="Proteomes" id="UP000244940"/>
    </source>
</evidence>
<keyword evidence="8" id="KW-1185">Reference proteome</keyword>
<accession>A0A2U2C5S0</accession>
<gene>
    <name evidence="7" type="ORF">C4N9_18220</name>
</gene>
<keyword evidence="2 5" id="KW-0812">Transmembrane</keyword>
<evidence type="ECO:0000256" key="5">
    <source>
        <dbReference type="RuleBase" id="RU363032"/>
    </source>
</evidence>
<name>A0A2U2C5S0_9RHOB</name>
<dbReference type="OrthoDB" id="9815029at2"/>
<evidence type="ECO:0000256" key="2">
    <source>
        <dbReference type="ARBA" id="ARBA00022692"/>
    </source>
</evidence>
<feature type="transmembrane region" description="Helical" evidence="5">
    <location>
        <begin position="138"/>
        <end position="160"/>
    </location>
</feature>
<comment type="subcellular location">
    <subcellularLocation>
        <location evidence="1 5">Cell membrane</location>
        <topology evidence="1 5">Multi-pass membrane protein</topology>
    </subcellularLocation>
</comment>
<dbReference type="InterPro" id="IPR000515">
    <property type="entry name" value="MetI-like"/>
</dbReference>
<evidence type="ECO:0000256" key="3">
    <source>
        <dbReference type="ARBA" id="ARBA00022989"/>
    </source>
</evidence>
<dbReference type="InterPro" id="IPR051613">
    <property type="entry name" value="ABC_transp_permease_HisMQ"/>
</dbReference>
<protein>
    <submittedName>
        <fullName evidence="7">ABC transporter permease</fullName>
    </submittedName>
</protein>
<evidence type="ECO:0000256" key="1">
    <source>
        <dbReference type="ARBA" id="ARBA00004651"/>
    </source>
</evidence>
<comment type="similarity">
    <text evidence="5">Belongs to the binding-protein-dependent transport system permease family.</text>
</comment>
<feature type="transmembrane region" description="Helical" evidence="5">
    <location>
        <begin position="70"/>
        <end position="92"/>
    </location>
</feature>
<dbReference type="RefSeq" id="WP_109534782.1">
    <property type="nucleotide sequence ID" value="NZ_QEYD01000012.1"/>
</dbReference>